<feature type="compositionally biased region" description="Polar residues" evidence="1">
    <location>
        <begin position="54"/>
        <end position="72"/>
    </location>
</feature>
<proteinExistence type="predicted"/>
<feature type="region of interest" description="Disordered" evidence="1">
    <location>
        <begin position="34"/>
        <end position="90"/>
    </location>
</feature>
<organism evidence="2 3">
    <name type="scientific">Portunus trituberculatus</name>
    <name type="common">Swimming crab</name>
    <name type="synonym">Neptunus trituberculatus</name>
    <dbReference type="NCBI Taxonomy" id="210409"/>
    <lineage>
        <taxon>Eukaryota</taxon>
        <taxon>Metazoa</taxon>
        <taxon>Ecdysozoa</taxon>
        <taxon>Arthropoda</taxon>
        <taxon>Crustacea</taxon>
        <taxon>Multicrustacea</taxon>
        <taxon>Malacostraca</taxon>
        <taxon>Eumalacostraca</taxon>
        <taxon>Eucarida</taxon>
        <taxon>Decapoda</taxon>
        <taxon>Pleocyemata</taxon>
        <taxon>Brachyura</taxon>
        <taxon>Eubrachyura</taxon>
        <taxon>Portunoidea</taxon>
        <taxon>Portunidae</taxon>
        <taxon>Portuninae</taxon>
        <taxon>Portunus</taxon>
    </lineage>
</organism>
<sequence length="146" mass="14628">MSVAMRTDSRLPVTSMVDGEGVDCSSLALPPPPVHAHPPTNGIGMEAEVIERVSPSQVTPVSSDTLSSSPDTQPGKDPGNNPRPCPPQAAHRCTGAAHLGLAGGSGCHGVTPVAPVGTRRAHGSRGGVGQTSARVGGATRLASVLF</sequence>
<gene>
    <name evidence="2" type="ORF">E2C01_016306</name>
</gene>
<name>A0A5B7DQ82_PORTR</name>
<evidence type="ECO:0000256" key="1">
    <source>
        <dbReference type="SAM" id="MobiDB-lite"/>
    </source>
</evidence>
<evidence type="ECO:0000313" key="3">
    <source>
        <dbReference type="Proteomes" id="UP000324222"/>
    </source>
</evidence>
<dbReference type="OrthoDB" id="5771769at2759"/>
<dbReference type="EMBL" id="VSRR010001184">
    <property type="protein sequence ID" value="MPC23267.1"/>
    <property type="molecule type" value="Genomic_DNA"/>
</dbReference>
<keyword evidence="3" id="KW-1185">Reference proteome</keyword>
<accession>A0A5B7DQ82</accession>
<reference evidence="2 3" key="1">
    <citation type="submission" date="2019-05" db="EMBL/GenBank/DDBJ databases">
        <title>Another draft genome of Portunus trituberculatus and its Hox gene families provides insights of decapod evolution.</title>
        <authorList>
            <person name="Jeong J.-H."/>
            <person name="Song I."/>
            <person name="Kim S."/>
            <person name="Choi T."/>
            <person name="Kim D."/>
            <person name="Ryu S."/>
            <person name="Kim W."/>
        </authorList>
    </citation>
    <scope>NUCLEOTIDE SEQUENCE [LARGE SCALE GENOMIC DNA]</scope>
    <source>
        <tissue evidence="2">Muscle</tissue>
    </source>
</reference>
<evidence type="ECO:0000313" key="2">
    <source>
        <dbReference type="EMBL" id="MPC23267.1"/>
    </source>
</evidence>
<dbReference type="Proteomes" id="UP000324222">
    <property type="component" value="Unassembled WGS sequence"/>
</dbReference>
<comment type="caution">
    <text evidence="2">The sequence shown here is derived from an EMBL/GenBank/DDBJ whole genome shotgun (WGS) entry which is preliminary data.</text>
</comment>
<protein>
    <submittedName>
        <fullName evidence="2">Uncharacterized protein</fullName>
    </submittedName>
</protein>
<dbReference type="AlphaFoldDB" id="A0A5B7DQ82"/>